<evidence type="ECO:0000313" key="6">
    <source>
        <dbReference type="Proteomes" id="UP000054537"/>
    </source>
</evidence>
<evidence type="ECO:0000256" key="3">
    <source>
        <dbReference type="ARBA" id="ARBA00023163"/>
    </source>
</evidence>
<evidence type="ECO:0000256" key="1">
    <source>
        <dbReference type="ARBA" id="ARBA00023015"/>
    </source>
</evidence>
<dbReference type="GO" id="GO:0006355">
    <property type="term" value="P:regulation of DNA-templated transcription"/>
    <property type="evidence" value="ECO:0007669"/>
    <property type="project" value="InterPro"/>
</dbReference>
<dbReference type="PANTHER" id="PTHR44688:SF16">
    <property type="entry name" value="DNA-BINDING TRANSCRIPTIONAL ACTIVATOR DEVR_DOSR"/>
    <property type="match status" value="1"/>
</dbReference>
<dbReference type="Gene3D" id="3.40.50.2300">
    <property type="match status" value="1"/>
</dbReference>
<sequence>MQRLPVYVQATDPITLLGMKSHLAGRPEILVVAEQERHAAAVTVVVPDAMTEETFVTLSELRRGSSRLVLVPSTLDDAQLTRAVECGVVGVVRRSEVSSTKLVQVLLGAARGEGSVPGDLLGRLLEQMGRLQREVLHPRGLTLRGLTAREVDVLRLVAEGLETREIASKLSYSERTVKNVLHEVTTRLQLRNRAHAVAYALRHDLI</sequence>
<dbReference type="EMBL" id="JRTT01000002">
    <property type="protein sequence ID" value="KHD79065.1"/>
    <property type="molecule type" value="Genomic_DNA"/>
</dbReference>
<organism evidence="5 6">
    <name type="scientific">Actinoplanes utahensis</name>
    <dbReference type="NCBI Taxonomy" id="1869"/>
    <lineage>
        <taxon>Bacteria</taxon>
        <taxon>Bacillati</taxon>
        <taxon>Actinomycetota</taxon>
        <taxon>Actinomycetes</taxon>
        <taxon>Micromonosporales</taxon>
        <taxon>Micromonosporaceae</taxon>
        <taxon>Actinoplanes</taxon>
    </lineage>
</organism>
<dbReference type="PROSITE" id="PS50043">
    <property type="entry name" value="HTH_LUXR_2"/>
    <property type="match status" value="1"/>
</dbReference>
<comment type="caution">
    <text evidence="5">The sequence shown here is derived from an EMBL/GenBank/DDBJ whole genome shotgun (WGS) entry which is preliminary data.</text>
</comment>
<dbReference type="Pfam" id="PF00196">
    <property type="entry name" value="GerE"/>
    <property type="match status" value="1"/>
</dbReference>
<keyword evidence="1" id="KW-0805">Transcription regulation</keyword>
<dbReference type="SMART" id="SM00421">
    <property type="entry name" value="HTH_LUXR"/>
    <property type="match status" value="1"/>
</dbReference>
<keyword evidence="3" id="KW-0804">Transcription</keyword>
<evidence type="ECO:0000259" key="4">
    <source>
        <dbReference type="PROSITE" id="PS50043"/>
    </source>
</evidence>
<accession>A0A0A6USE8</accession>
<dbReference type="PANTHER" id="PTHR44688">
    <property type="entry name" value="DNA-BINDING TRANSCRIPTIONAL ACTIVATOR DEVR_DOSR"/>
    <property type="match status" value="1"/>
</dbReference>
<dbReference type="STRING" id="1869.MB27_02395"/>
<dbReference type="PRINTS" id="PR00038">
    <property type="entry name" value="HTHLUXR"/>
</dbReference>
<dbReference type="AlphaFoldDB" id="A0A0A6USE8"/>
<dbReference type="GO" id="GO:0003677">
    <property type="term" value="F:DNA binding"/>
    <property type="evidence" value="ECO:0007669"/>
    <property type="project" value="UniProtKB-KW"/>
</dbReference>
<dbReference type="SUPFAM" id="SSF46894">
    <property type="entry name" value="C-terminal effector domain of the bipartite response regulators"/>
    <property type="match status" value="1"/>
</dbReference>
<dbReference type="CDD" id="cd06170">
    <property type="entry name" value="LuxR_C_like"/>
    <property type="match status" value="1"/>
</dbReference>
<evidence type="ECO:0000256" key="2">
    <source>
        <dbReference type="ARBA" id="ARBA00023125"/>
    </source>
</evidence>
<dbReference type="InterPro" id="IPR000792">
    <property type="entry name" value="Tscrpt_reg_LuxR_C"/>
</dbReference>
<evidence type="ECO:0000313" key="5">
    <source>
        <dbReference type="EMBL" id="KHD79065.1"/>
    </source>
</evidence>
<gene>
    <name evidence="5" type="ORF">MB27_02395</name>
</gene>
<proteinExistence type="predicted"/>
<reference evidence="5 6" key="1">
    <citation type="submission" date="2014-10" db="EMBL/GenBank/DDBJ databases">
        <title>Draft genome sequence of Actinoplanes utahensis NRRL 12052.</title>
        <authorList>
            <person name="Velasco-Bucheli B."/>
            <person name="del Cerro C."/>
            <person name="Hormigo D."/>
            <person name="Garcia J.L."/>
            <person name="Acebal C."/>
            <person name="Arroyo M."/>
            <person name="de la Mata I."/>
        </authorList>
    </citation>
    <scope>NUCLEOTIDE SEQUENCE [LARGE SCALE GENOMIC DNA]</scope>
    <source>
        <strain evidence="5 6">NRRL 12052</strain>
    </source>
</reference>
<dbReference type="eggNOG" id="COG2197">
    <property type="taxonomic scope" value="Bacteria"/>
</dbReference>
<keyword evidence="6" id="KW-1185">Reference proteome</keyword>
<dbReference type="Proteomes" id="UP000054537">
    <property type="component" value="Unassembled WGS sequence"/>
</dbReference>
<dbReference type="InterPro" id="IPR016032">
    <property type="entry name" value="Sig_transdc_resp-reg_C-effctor"/>
</dbReference>
<keyword evidence="2" id="KW-0238">DNA-binding</keyword>
<dbReference type="OrthoDB" id="4309410at2"/>
<name>A0A0A6USE8_ACTUT</name>
<dbReference type="RefSeq" id="WP_043522238.1">
    <property type="nucleotide sequence ID" value="NZ_BAABKU010000001.1"/>
</dbReference>
<protein>
    <submittedName>
        <fullName evidence="5">LuxR family transcriptional regulator</fullName>
    </submittedName>
</protein>
<feature type="domain" description="HTH luxR-type" evidence="4">
    <location>
        <begin position="139"/>
        <end position="204"/>
    </location>
</feature>